<name>A0AAN1QPQ6_SYNEL</name>
<feature type="domain" description="EfeO-type cupredoxin-like" evidence="1">
    <location>
        <begin position="60"/>
        <end position="161"/>
    </location>
</feature>
<dbReference type="Pfam" id="PF13473">
    <property type="entry name" value="Cupredoxin_1"/>
    <property type="match status" value="1"/>
</dbReference>
<dbReference type="InterPro" id="IPR028096">
    <property type="entry name" value="EfeO_Cupredoxin"/>
</dbReference>
<dbReference type="Proteomes" id="UP000267249">
    <property type="component" value="Chromosome"/>
</dbReference>
<gene>
    <name evidence="2" type="ORF">DOP62_11455</name>
</gene>
<dbReference type="SUPFAM" id="SSF49503">
    <property type="entry name" value="Cupredoxins"/>
    <property type="match status" value="1"/>
</dbReference>
<sequence length="172" mass="19017">MTFQSVFLSTLLAVTDPVPTDIAIAAPVIATRHSFQSVEQPPWAKTTVTGAGLALIGLELWWFLVHRTKSQAAVSRGNWQELTITVDGGYTPNHLIVQAGQQLRLNFDRRDPSHCLDEVRFPDFQIAQQLPINQVTAIEFTPAQPGQYEFTCGMAMFRGILEVRPAVTPSPS</sequence>
<accession>A0AAN1QPQ6</accession>
<dbReference type="InterPro" id="IPR008972">
    <property type="entry name" value="Cupredoxin"/>
</dbReference>
<dbReference type="EMBL" id="CP030139">
    <property type="protein sequence ID" value="AZB73250.1"/>
    <property type="molecule type" value="Genomic_DNA"/>
</dbReference>
<proteinExistence type="predicted"/>
<evidence type="ECO:0000259" key="1">
    <source>
        <dbReference type="Pfam" id="PF13473"/>
    </source>
</evidence>
<dbReference type="RefSeq" id="WP_208673853.1">
    <property type="nucleotide sequence ID" value="NZ_CP030139.2"/>
</dbReference>
<dbReference type="AlphaFoldDB" id="A0AAN1QPQ6"/>
<reference evidence="2 3" key="1">
    <citation type="journal article" date="2018" name="Sci. Rep.">
        <title>Genome Features and Biochemical Characteristics of a Robust, Fast Growing and Naturally Transformable Cyanobacterium Synechococcus elongatus PCC 11801 Isolated from India.</title>
        <authorList>
            <person name="Jaiswal D."/>
            <person name="Sengupta A."/>
            <person name="Sohoni S."/>
            <person name="Sengupta S."/>
            <person name="Phadnavis A.G."/>
            <person name="Pakrasi H.B."/>
            <person name="Wangikar P.P."/>
        </authorList>
    </citation>
    <scope>NUCLEOTIDE SEQUENCE [LARGE SCALE GENOMIC DNA]</scope>
    <source>
        <strain evidence="2 3">PCC 11801</strain>
    </source>
</reference>
<evidence type="ECO:0000313" key="3">
    <source>
        <dbReference type="Proteomes" id="UP000267249"/>
    </source>
</evidence>
<evidence type="ECO:0000313" key="2">
    <source>
        <dbReference type="EMBL" id="AZB73250.1"/>
    </source>
</evidence>
<organism evidence="2 3">
    <name type="scientific">Synechococcus elongatus PCC 11801</name>
    <dbReference type="NCBI Taxonomy" id="2219813"/>
    <lineage>
        <taxon>Bacteria</taxon>
        <taxon>Bacillati</taxon>
        <taxon>Cyanobacteriota</taxon>
        <taxon>Cyanophyceae</taxon>
        <taxon>Synechococcales</taxon>
        <taxon>Synechococcaceae</taxon>
        <taxon>Synechococcus</taxon>
    </lineage>
</organism>
<protein>
    <submittedName>
        <fullName evidence="2">Cupredoxin domain-containing protein</fullName>
    </submittedName>
</protein>
<dbReference type="Gene3D" id="2.60.40.420">
    <property type="entry name" value="Cupredoxins - blue copper proteins"/>
    <property type="match status" value="1"/>
</dbReference>